<dbReference type="PANTHER" id="PTHR13309:SF0">
    <property type="entry name" value="FMR1-INTERACTING PROTEIN NUFIP1"/>
    <property type="match status" value="1"/>
</dbReference>
<dbReference type="InterPro" id="IPR013087">
    <property type="entry name" value="Znf_C2H2_type"/>
</dbReference>
<dbReference type="GO" id="GO:0005634">
    <property type="term" value="C:nucleus"/>
    <property type="evidence" value="ECO:0007669"/>
    <property type="project" value="TreeGrafter"/>
</dbReference>
<evidence type="ECO:0000313" key="3">
    <source>
        <dbReference type="EMBL" id="OQR71734.1"/>
    </source>
</evidence>
<feature type="region of interest" description="Disordered" evidence="1">
    <location>
        <begin position="19"/>
        <end position="79"/>
    </location>
</feature>
<evidence type="ECO:0000259" key="2">
    <source>
        <dbReference type="PROSITE" id="PS00028"/>
    </source>
</evidence>
<dbReference type="PANTHER" id="PTHR13309">
    <property type="entry name" value="NUCLEAR FRAGILE X MENTAL RETARDATION PROTEIN INTERACTING PROTEIN 1"/>
    <property type="match status" value="1"/>
</dbReference>
<feature type="region of interest" description="Disordered" evidence="1">
    <location>
        <begin position="163"/>
        <end position="203"/>
    </location>
</feature>
<organism evidence="3 4">
    <name type="scientific">Tropilaelaps mercedesae</name>
    <dbReference type="NCBI Taxonomy" id="418985"/>
    <lineage>
        <taxon>Eukaryota</taxon>
        <taxon>Metazoa</taxon>
        <taxon>Ecdysozoa</taxon>
        <taxon>Arthropoda</taxon>
        <taxon>Chelicerata</taxon>
        <taxon>Arachnida</taxon>
        <taxon>Acari</taxon>
        <taxon>Parasitiformes</taxon>
        <taxon>Mesostigmata</taxon>
        <taxon>Gamasina</taxon>
        <taxon>Dermanyssoidea</taxon>
        <taxon>Laelapidae</taxon>
        <taxon>Tropilaelaps</taxon>
    </lineage>
</organism>
<comment type="caution">
    <text evidence="3">The sequence shown here is derived from an EMBL/GenBank/DDBJ whole genome shotgun (WGS) entry which is preliminary data.</text>
</comment>
<feature type="region of interest" description="Disordered" evidence="1">
    <location>
        <begin position="219"/>
        <end position="264"/>
    </location>
</feature>
<accession>A0A1V9XDX5</accession>
<reference evidence="3 4" key="1">
    <citation type="journal article" date="2017" name="Gigascience">
        <title>Draft genome of the honey bee ectoparasitic mite, Tropilaelaps mercedesae, is shaped by the parasitic life history.</title>
        <authorList>
            <person name="Dong X."/>
            <person name="Armstrong S.D."/>
            <person name="Xia D."/>
            <person name="Makepeace B.L."/>
            <person name="Darby A.C."/>
            <person name="Kadowaki T."/>
        </authorList>
    </citation>
    <scope>NUCLEOTIDE SEQUENCE [LARGE SCALE GENOMIC DNA]</scope>
    <source>
        <strain evidence="3">Wuxi-XJTLU</strain>
    </source>
</reference>
<evidence type="ECO:0000313" key="4">
    <source>
        <dbReference type="Proteomes" id="UP000192247"/>
    </source>
</evidence>
<sequence>MALFNPFRETVPVPQKPVPAVQSLKCSPPPGNRTDGFRNGNAGFFQRGKPQRGALGFRGRGGRGRGGRPSGERDSRADPFNAFAPEELPAGILCDACERMFFSEEDFKEHCNLHVSCPHCKYAALRQLVDLHVKLVHDKHLASKVMEQSPEEIAEYLAERRRKFPRKQAPSEETGEPGGGTASPGSSTTNPAEAKKNVIYENNVRGNRRGKFGQFIVKDHARGHNDTRAYQQTPKPRNRKRRRRRQLHGQNQEQLAASAEDDGPEVLVGVPRFRGLPRTSEASAKFAREDSHDEAAMDVQDNISDVDDFTPAPPSQLPLAAATVLASLMATYTDSEDEELLTSPAAKVTRTEGPKKESLRQIKMVKSNQSEVRPCNGHTSTRSGQPILQTGVAGRPTTTTTTPHSVEVNAEHAISFEHVTSTKPSPSGGTVDPEVNIVIRSLVDRVSRLQGRCPANGASREAPRPSVRISQRKLSLLEKLLAKDIRHERNILLQCVDFVVQNKFFDNMGYDI</sequence>
<feature type="compositionally biased region" description="Polar residues" evidence="1">
    <location>
        <begin position="367"/>
        <end position="388"/>
    </location>
</feature>
<keyword evidence="4" id="KW-1185">Reference proteome</keyword>
<dbReference type="PROSITE" id="PS00028">
    <property type="entry name" value="ZINC_FINGER_C2H2_1"/>
    <property type="match status" value="1"/>
</dbReference>
<feature type="compositionally biased region" description="Low complexity" evidence="1">
    <location>
        <begin position="183"/>
        <end position="192"/>
    </location>
</feature>
<dbReference type="FunCoup" id="A0A1V9XDX5">
    <property type="interactions" value="1502"/>
</dbReference>
<dbReference type="EMBL" id="MNPL01013714">
    <property type="protein sequence ID" value="OQR71734.1"/>
    <property type="molecule type" value="Genomic_DNA"/>
</dbReference>
<dbReference type="Proteomes" id="UP000192247">
    <property type="component" value="Unassembled WGS sequence"/>
</dbReference>
<dbReference type="GO" id="GO:0003723">
    <property type="term" value="F:RNA binding"/>
    <property type="evidence" value="ECO:0007669"/>
    <property type="project" value="InterPro"/>
</dbReference>
<dbReference type="AlphaFoldDB" id="A0A1V9XDX5"/>
<feature type="compositionally biased region" description="Basic residues" evidence="1">
    <location>
        <begin position="236"/>
        <end position="247"/>
    </location>
</feature>
<dbReference type="GO" id="GO:0000492">
    <property type="term" value="P:box C/D snoRNP assembly"/>
    <property type="evidence" value="ECO:0007669"/>
    <property type="project" value="TreeGrafter"/>
</dbReference>
<dbReference type="InParanoid" id="A0A1V9XDX5"/>
<dbReference type="InterPro" id="IPR039136">
    <property type="entry name" value="NUFIP1-like"/>
</dbReference>
<name>A0A1V9XDX5_9ACAR</name>
<dbReference type="STRING" id="418985.A0A1V9XDX5"/>
<feature type="region of interest" description="Disordered" evidence="1">
    <location>
        <begin position="367"/>
        <end position="403"/>
    </location>
</feature>
<dbReference type="OrthoDB" id="273070at2759"/>
<proteinExistence type="predicted"/>
<gene>
    <name evidence="3" type="ORF">BIW11_10817</name>
</gene>
<protein>
    <submittedName>
        <fullName evidence="3">Nuclear fragile X mental retardation-interacting protein 1-like</fullName>
    </submittedName>
</protein>
<evidence type="ECO:0000256" key="1">
    <source>
        <dbReference type="SAM" id="MobiDB-lite"/>
    </source>
</evidence>
<feature type="domain" description="C2H2-type" evidence="2">
    <location>
        <begin position="94"/>
        <end position="114"/>
    </location>
</feature>